<dbReference type="SUPFAM" id="SSF116922">
    <property type="entry name" value="YugE-like"/>
    <property type="match status" value="1"/>
</dbReference>
<comment type="caution">
    <text evidence="1">The sequence shown here is derived from an EMBL/GenBank/DDBJ whole genome shotgun (WGS) entry which is preliminary data.</text>
</comment>
<accession>A0A7X3FEG7</accession>
<proteinExistence type="predicted"/>
<protein>
    <recommendedName>
        <fullName evidence="3">DUF1871 domain-containing protein</fullName>
    </recommendedName>
</protein>
<dbReference type="EMBL" id="RHLK01000001">
    <property type="protein sequence ID" value="MVO98142.1"/>
    <property type="molecule type" value="Genomic_DNA"/>
</dbReference>
<dbReference type="RefSeq" id="WP_157332054.1">
    <property type="nucleotide sequence ID" value="NZ_RHLK01000001.1"/>
</dbReference>
<reference evidence="1 2" key="1">
    <citation type="journal article" date="2019" name="Microorganisms">
        <title>Paenibacillus lutrae sp. nov., A Chitinolytic Species Isolated from A River Otter in Castril Natural Park, Granada, Spain.</title>
        <authorList>
            <person name="Rodriguez M."/>
            <person name="Reina J.C."/>
            <person name="Bejar V."/>
            <person name="Llamas I."/>
        </authorList>
    </citation>
    <scope>NUCLEOTIDE SEQUENCE [LARGE SCALE GENOMIC DNA]</scope>
    <source>
        <strain evidence="1 2">N10</strain>
    </source>
</reference>
<evidence type="ECO:0008006" key="3">
    <source>
        <dbReference type="Google" id="ProtNLM"/>
    </source>
</evidence>
<name>A0A7X3FEG7_9BACL</name>
<evidence type="ECO:0000313" key="2">
    <source>
        <dbReference type="Proteomes" id="UP000490800"/>
    </source>
</evidence>
<keyword evidence="2" id="KW-1185">Reference proteome</keyword>
<dbReference type="AlphaFoldDB" id="A0A7X3FEG7"/>
<gene>
    <name evidence="1" type="ORF">EDM21_01040</name>
</gene>
<dbReference type="Proteomes" id="UP000490800">
    <property type="component" value="Unassembled WGS sequence"/>
</dbReference>
<sequence>MNIDVKVLTEIINSWDPVGLLAGGAPEDEYSIEIREIVAGGTFYTRETDLARLIYTVFNDKMGVKLNLLACLNQAFKLTEQMK</sequence>
<dbReference type="OrthoDB" id="2665787at2"/>
<evidence type="ECO:0000313" key="1">
    <source>
        <dbReference type="EMBL" id="MVO98142.1"/>
    </source>
</evidence>
<dbReference type="InterPro" id="IPR023162">
    <property type="entry name" value="Apc36109-like_dom_sf"/>
</dbReference>
<organism evidence="1 2">
    <name type="scientific">Paenibacillus lutrae</name>
    <dbReference type="NCBI Taxonomy" id="2078573"/>
    <lineage>
        <taxon>Bacteria</taxon>
        <taxon>Bacillati</taxon>
        <taxon>Bacillota</taxon>
        <taxon>Bacilli</taxon>
        <taxon>Bacillales</taxon>
        <taxon>Paenibacillaceae</taxon>
        <taxon>Paenibacillus</taxon>
    </lineage>
</organism>
<dbReference type="Gene3D" id="1.10.340.20">
    <property type="entry name" value="Apc36109-like domain"/>
    <property type="match status" value="1"/>
</dbReference>